<dbReference type="Gene3D" id="3.40.50.1400">
    <property type="match status" value="2"/>
</dbReference>
<dbReference type="InterPro" id="IPR002762">
    <property type="entry name" value="CbiX-like"/>
</dbReference>
<evidence type="ECO:0000313" key="4">
    <source>
        <dbReference type="Proteomes" id="UP000569914"/>
    </source>
</evidence>
<name>A0A7Y9I234_9ACTN</name>
<protein>
    <submittedName>
        <fullName evidence="3">Sirohydrochlorin ferrochelatase</fullName>
    </submittedName>
</protein>
<dbReference type="InterPro" id="IPR050963">
    <property type="entry name" value="Sirohydro_Cobaltochel/CbiX"/>
</dbReference>
<sequence length="261" mass="27672">MTAPSLILLGTGGTDPRVAGVSHELRAMLHAQRPELDVAVAFLDEGYPRCLQVAGKLAKRGVTEVVVVPLHLSDAHPRQPETAALIAQIRAAQPGLRVIAADPVGPEAQLLAVVDQRLRDALRARRADQLDGLVLSTEATTDVRSNALLARRARQWSSRHRLPCLVATGGTGPSVADAIRSLRAQGRRHIAVGSWFLTADEGFRRQATLAQAARAVAVAPPIGAAPEVASIILGRYVVSAMDLIDLDVVETPVRHLSVVGA</sequence>
<evidence type="ECO:0000313" key="3">
    <source>
        <dbReference type="EMBL" id="NYE68825.1"/>
    </source>
</evidence>
<comment type="caution">
    <text evidence="3">The sequence shown here is derived from an EMBL/GenBank/DDBJ whole genome shotgun (WGS) entry which is preliminary data.</text>
</comment>
<keyword evidence="4" id="KW-1185">Reference proteome</keyword>
<dbReference type="AlphaFoldDB" id="A0A7Y9I234"/>
<reference evidence="3 4" key="1">
    <citation type="submission" date="2020-07" db="EMBL/GenBank/DDBJ databases">
        <title>Sequencing the genomes of 1000 actinobacteria strains.</title>
        <authorList>
            <person name="Klenk H.-P."/>
        </authorList>
    </citation>
    <scope>NUCLEOTIDE SEQUENCE [LARGE SCALE GENOMIC DNA]</scope>
    <source>
        <strain evidence="3 4">DSM 22083</strain>
    </source>
</reference>
<gene>
    <name evidence="3" type="ORF">BKA15_000154</name>
</gene>
<dbReference type="PANTHER" id="PTHR33542">
    <property type="entry name" value="SIROHYDROCHLORIN FERROCHELATASE, CHLOROPLASTIC"/>
    <property type="match status" value="1"/>
</dbReference>
<proteinExistence type="predicted"/>
<organism evidence="3 4">
    <name type="scientific">Microlunatus parietis</name>
    <dbReference type="NCBI Taxonomy" id="682979"/>
    <lineage>
        <taxon>Bacteria</taxon>
        <taxon>Bacillati</taxon>
        <taxon>Actinomycetota</taxon>
        <taxon>Actinomycetes</taxon>
        <taxon>Propionibacteriales</taxon>
        <taxon>Propionibacteriaceae</taxon>
        <taxon>Microlunatus</taxon>
    </lineage>
</organism>
<evidence type="ECO:0000256" key="2">
    <source>
        <dbReference type="ARBA" id="ARBA00023239"/>
    </source>
</evidence>
<dbReference type="EMBL" id="JACCBU010000001">
    <property type="protein sequence ID" value="NYE68825.1"/>
    <property type="molecule type" value="Genomic_DNA"/>
</dbReference>
<evidence type="ECO:0000256" key="1">
    <source>
        <dbReference type="ARBA" id="ARBA00022723"/>
    </source>
</evidence>
<dbReference type="SUPFAM" id="SSF53800">
    <property type="entry name" value="Chelatase"/>
    <property type="match status" value="1"/>
</dbReference>
<dbReference type="CDD" id="cd03416">
    <property type="entry name" value="CbiX_SirB_N"/>
    <property type="match status" value="1"/>
</dbReference>
<dbReference type="PANTHER" id="PTHR33542:SF5">
    <property type="entry name" value="FERROCHELATASE CHE1"/>
    <property type="match status" value="1"/>
</dbReference>
<dbReference type="RefSeq" id="WP_179747700.1">
    <property type="nucleotide sequence ID" value="NZ_JACCBU010000001.1"/>
</dbReference>
<dbReference type="GO" id="GO:0016829">
    <property type="term" value="F:lyase activity"/>
    <property type="evidence" value="ECO:0007669"/>
    <property type="project" value="UniProtKB-KW"/>
</dbReference>
<dbReference type="GO" id="GO:0046872">
    <property type="term" value="F:metal ion binding"/>
    <property type="evidence" value="ECO:0007669"/>
    <property type="project" value="UniProtKB-KW"/>
</dbReference>
<accession>A0A7Y9I234</accession>
<dbReference type="Pfam" id="PF01903">
    <property type="entry name" value="CbiX"/>
    <property type="match status" value="1"/>
</dbReference>
<keyword evidence="1" id="KW-0479">Metal-binding</keyword>
<dbReference type="Proteomes" id="UP000569914">
    <property type="component" value="Unassembled WGS sequence"/>
</dbReference>
<keyword evidence="2" id="KW-0456">Lyase</keyword>